<evidence type="ECO:0000313" key="9">
    <source>
        <dbReference type="Proteomes" id="UP000236664"/>
    </source>
</evidence>
<dbReference type="InterPro" id="IPR036397">
    <property type="entry name" value="RNaseH_sf"/>
</dbReference>
<dbReference type="GO" id="GO:0008270">
    <property type="term" value="F:zinc ion binding"/>
    <property type="evidence" value="ECO:0007669"/>
    <property type="project" value="UniProtKB-KW"/>
</dbReference>
<name>A0A2K0UCQ0_GIBNY</name>
<dbReference type="EMBL" id="MTQA01000588">
    <property type="protein sequence ID" value="PNP55536.1"/>
    <property type="molecule type" value="Genomic_DNA"/>
</dbReference>
<dbReference type="AlphaFoldDB" id="A0A2K0UCQ0"/>
<dbReference type="PROSITE" id="PS51253">
    <property type="entry name" value="HTH_CENPB"/>
    <property type="match status" value="1"/>
</dbReference>
<gene>
    <name evidence="8" type="ORF">FNYG_15503</name>
</gene>
<dbReference type="GO" id="GO:0003677">
    <property type="term" value="F:DNA binding"/>
    <property type="evidence" value="ECO:0007669"/>
    <property type="project" value="UniProtKB-KW"/>
</dbReference>
<dbReference type="Pfam" id="PF05225">
    <property type="entry name" value="HTH_psq"/>
    <property type="match status" value="1"/>
</dbReference>
<dbReference type="SUPFAM" id="SSF46689">
    <property type="entry name" value="Homeodomain-like"/>
    <property type="match status" value="1"/>
</dbReference>
<evidence type="ECO:0008006" key="10">
    <source>
        <dbReference type="Google" id="ProtNLM"/>
    </source>
</evidence>
<evidence type="ECO:0000259" key="6">
    <source>
        <dbReference type="PROSITE" id="PS50158"/>
    </source>
</evidence>
<organism evidence="8 9">
    <name type="scientific">Gibberella nygamai</name>
    <name type="common">Bean root rot disease fungus</name>
    <name type="synonym">Fusarium nygamai</name>
    <dbReference type="NCBI Taxonomy" id="42673"/>
    <lineage>
        <taxon>Eukaryota</taxon>
        <taxon>Fungi</taxon>
        <taxon>Dikarya</taxon>
        <taxon>Ascomycota</taxon>
        <taxon>Pezizomycotina</taxon>
        <taxon>Sordariomycetes</taxon>
        <taxon>Hypocreomycetidae</taxon>
        <taxon>Hypocreales</taxon>
        <taxon>Nectriaceae</taxon>
        <taxon>Fusarium</taxon>
        <taxon>Fusarium fujikuroi species complex</taxon>
    </lineage>
</organism>
<dbReference type="InterPro" id="IPR004875">
    <property type="entry name" value="DDE_SF_endonuclease_dom"/>
</dbReference>
<dbReference type="InterPro" id="IPR001878">
    <property type="entry name" value="Znf_CCHC"/>
</dbReference>
<evidence type="ECO:0000256" key="4">
    <source>
        <dbReference type="PROSITE-ProRule" id="PRU00047"/>
    </source>
</evidence>
<dbReference type="InterPro" id="IPR036875">
    <property type="entry name" value="Znf_CCHC_sf"/>
</dbReference>
<protein>
    <recommendedName>
        <fullName evidence="10">HTH CENPB-type domain-containing protein</fullName>
    </recommendedName>
</protein>
<dbReference type="Gene3D" id="3.30.420.10">
    <property type="entry name" value="Ribonuclease H-like superfamily/Ribonuclease H"/>
    <property type="match status" value="1"/>
</dbReference>
<dbReference type="STRING" id="42673.A0A2K0UCQ0"/>
<dbReference type="InterPro" id="IPR009057">
    <property type="entry name" value="Homeodomain-like_sf"/>
</dbReference>
<sequence>MSQTNYEARILLALHAYQNNPNLGLKRAAKTYKVGYGTLWRRHNGIQSQHDTTPKSRKLSDLEEQIIVQFILDLDTRGFPPRLRGVEEMANRLLADRNAPPVGKRWASNFVKRHDELKTRFFRRYDYQRAKCEDPAEIRKWFKLVENTIAKYGIDLADIYNFDEVGFMMGVLANGMVVTGTERRARPKLVQPGSREWITVIQAINAEGWAIPPFIIGAGHYHLANWYRESNLPDEWAIATSPNGWTDNELGLEWLKHFDRYTKTRSVGRYRLLILDGHESHHSLEFEKYCQANKIVTLFMPPHSSHLLQPLDVGYFSLLKRAYGREIEHLMRCSITHVSKTEFFPAFYAAFQATMTEKNIKAAFRGAGIIPLDPESVISKLDVQLRTPTPAEEEAGLSTTWVSKTPKTVLEAESQSEYLDRRIRRHHSSSPESILEALKSLSKGTKATMHELALLRAEVRDLQQANETLSRRWRAKRRRLQKGGVMTVREAREAIDQMNVDGQVEGESSRRGGQGGSGRPRERRCGGCGKTGHNARTCQIVVAMSEEEYSD</sequence>
<comment type="caution">
    <text evidence="8">The sequence shown here is derived from an EMBL/GenBank/DDBJ whole genome shotgun (WGS) entry which is preliminary data.</text>
</comment>
<accession>A0A2K0UCQ0</accession>
<dbReference type="Pfam" id="PF03184">
    <property type="entry name" value="DDE_1"/>
    <property type="match status" value="1"/>
</dbReference>
<keyword evidence="4" id="KW-0862">Zinc</keyword>
<dbReference type="SMART" id="SM00674">
    <property type="entry name" value="CENPB"/>
    <property type="match status" value="1"/>
</dbReference>
<dbReference type="OrthoDB" id="5231586at2759"/>
<proteinExistence type="predicted"/>
<keyword evidence="2" id="KW-0238">DNA-binding</keyword>
<feature type="region of interest" description="Disordered" evidence="5">
    <location>
        <begin position="497"/>
        <end position="530"/>
    </location>
</feature>
<reference evidence="8 9" key="1">
    <citation type="submission" date="2017-06" db="EMBL/GenBank/DDBJ databases">
        <title>Genome of Fusarium nygamai isolate CS10214.</title>
        <authorList>
            <person name="Gardiner D.M."/>
            <person name="Obanor F."/>
            <person name="Kazan K."/>
        </authorList>
    </citation>
    <scope>NUCLEOTIDE SEQUENCE [LARGE SCALE GENOMIC DNA]</scope>
    <source>
        <strain evidence="8 9">CS10214</strain>
    </source>
</reference>
<dbReference type="InterPro" id="IPR050863">
    <property type="entry name" value="CenT-Element_Derived"/>
</dbReference>
<feature type="domain" description="HTH CENPB-type" evidence="7">
    <location>
        <begin position="51"/>
        <end position="120"/>
    </location>
</feature>
<dbReference type="InterPro" id="IPR007889">
    <property type="entry name" value="HTH_Psq"/>
</dbReference>
<dbReference type="PANTHER" id="PTHR19303:SF62">
    <property type="entry name" value="HTH CENPB-TYPE DOMAIN-CONTAINING PROTEIN-RELATED"/>
    <property type="match status" value="1"/>
</dbReference>
<keyword evidence="3" id="KW-0539">Nucleus</keyword>
<evidence type="ECO:0000256" key="2">
    <source>
        <dbReference type="ARBA" id="ARBA00023125"/>
    </source>
</evidence>
<dbReference type="Proteomes" id="UP000236664">
    <property type="component" value="Unassembled WGS sequence"/>
</dbReference>
<evidence type="ECO:0000256" key="3">
    <source>
        <dbReference type="ARBA" id="ARBA00023242"/>
    </source>
</evidence>
<keyword evidence="4" id="KW-0479">Metal-binding</keyword>
<evidence type="ECO:0000313" key="8">
    <source>
        <dbReference type="EMBL" id="PNP55536.1"/>
    </source>
</evidence>
<dbReference type="PANTHER" id="PTHR19303">
    <property type="entry name" value="TRANSPOSON"/>
    <property type="match status" value="1"/>
</dbReference>
<feature type="domain" description="CCHC-type" evidence="6">
    <location>
        <begin position="523"/>
        <end position="538"/>
    </location>
</feature>
<dbReference type="SUPFAM" id="SSF57756">
    <property type="entry name" value="Retrovirus zinc finger-like domains"/>
    <property type="match status" value="1"/>
</dbReference>
<dbReference type="GO" id="GO:0005634">
    <property type="term" value="C:nucleus"/>
    <property type="evidence" value="ECO:0007669"/>
    <property type="project" value="UniProtKB-SubCell"/>
</dbReference>
<evidence type="ECO:0000256" key="5">
    <source>
        <dbReference type="SAM" id="MobiDB-lite"/>
    </source>
</evidence>
<evidence type="ECO:0000259" key="7">
    <source>
        <dbReference type="PROSITE" id="PS51253"/>
    </source>
</evidence>
<evidence type="ECO:0000256" key="1">
    <source>
        <dbReference type="ARBA" id="ARBA00004123"/>
    </source>
</evidence>
<keyword evidence="4" id="KW-0863">Zinc-finger</keyword>
<keyword evidence="9" id="KW-1185">Reference proteome</keyword>
<dbReference type="PROSITE" id="PS50158">
    <property type="entry name" value="ZF_CCHC"/>
    <property type="match status" value="1"/>
</dbReference>
<dbReference type="Pfam" id="PF03221">
    <property type="entry name" value="HTH_Tnp_Tc5"/>
    <property type="match status" value="1"/>
</dbReference>
<comment type="subcellular location">
    <subcellularLocation>
        <location evidence="1">Nucleus</location>
    </subcellularLocation>
</comment>
<dbReference type="InterPro" id="IPR006600">
    <property type="entry name" value="HTH_CenpB_DNA-bd_dom"/>
</dbReference>